<keyword evidence="1" id="KW-1133">Transmembrane helix</keyword>
<keyword evidence="1" id="KW-0472">Membrane</keyword>
<dbReference type="AlphaFoldDB" id="A0A7S1URH0"/>
<proteinExistence type="predicted"/>
<sequence length="170" mass="19065">MPDVERQNLVGNNPYASMPDPTVLAPLHPLNLLKRGAIIGGSLWGLHSMKVWYTILHSPNVRHEWFKAGVGASIAILMIKAYVEMYAGKLKKQEVSYKTFPQTTHAVMFLLVLSSVAYNTALWPAYGWNSLIVMTMIGFGVVLQLALFLPTYAQNALGIIFMTFFLQQYK</sequence>
<reference evidence="2" key="1">
    <citation type="submission" date="2021-01" db="EMBL/GenBank/DDBJ databases">
        <authorList>
            <person name="Corre E."/>
            <person name="Pelletier E."/>
            <person name="Niang G."/>
            <person name="Scheremetjew M."/>
            <person name="Finn R."/>
            <person name="Kale V."/>
            <person name="Holt S."/>
            <person name="Cochrane G."/>
            <person name="Meng A."/>
            <person name="Brown T."/>
            <person name="Cohen L."/>
        </authorList>
    </citation>
    <scope>NUCLEOTIDE SEQUENCE</scope>
    <source>
        <strain evidence="2">CCMP 410</strain>
    </source>
</reference>
<gene>
    <name evidence="2" type="ORF">GOCE00092_LOCUS5207</name>
</gene>
<dbReference type="InterPro" id="IPR033579">
    <property type="entry name" value="TMEM128"/>
</dbReference>
<dbReference type="PANTHER" id="PTHR31134:SF1">
    <property type="entry name" value="TRANSMEMBRANE PROTEIN 128"/>
    <property type="match status" value="1"/>
</dbReference>
<accession>A0A7S1URH0</accession>
<feature type="transmembrane region" description="Helical" evidence="1">
    <location>
        <begin position="104"/>
        <end position="126"/>
    </location>
</feature>
<protein>
    <submittedName>
        <fullName evidence="2">Uncharacterized protein</fullName>
    </submittedName>
</protein>
<dbReference type="Pfam" id="PF20479">
    <property type="entry name" value="TMEM128"/>
    <property type="match status" value="1"/>
</dbReference>
<dbReference type="PANTHER" id="PTHR31134">
    <property type="entry name" value="TRANSMEMBRANE PROTEIN 128"/>
    <property type="match status" value="1"/>
</dbReference>
<name>A0A7S1URH0_9STRA</name>
<evidence type="ECO:0000313" key="2">
    <source>
        <dbReference type="EMBL" id="CAD9276299.1"/>
    </source>
</evidence>
<dbReference type="EMBL" id="HBGK01010046">
    <property type="protein sequence ID" value="CAD9276299.1"/>
    <property type="molecule type" value="Transcribed_RNA"/>
</dbReference>
<organism evidence="2">
    <name type="scientific">Grammatophora oceanica</name>
    <dbReference type="NCBI Taxonomy" id="210454"/>
    <lineage>
        <taxon>Eukaryota</taxon>
        <taxon>Sar</taxon>
        <taxon>Stramenopiles</taxon>
        <taxon>Ochrophyta</taxon>
        <taxon>Bacillariophyta</taxon>
        <taxon>Fragilariophyceae</taxon>
        <taxon>Fragilariophycidae</taxon>
        <taxon>Rhabdonematales</taxon>
        <taxon>Grammatophoraceae</taxon>
        <taxon>Grammatophora</taxon>
    </lineage>
</organism>
<evidence type="ECO:0000256" key="1">
    <source>
        <dbReference type="SAM" id="Phobius"/>
    </source>
</evidence>
<feature type="transmembrane region" description="Helical" evidence="1">
    <location>
        <begin position="132"/>
        <end position="165"/>
    </location>
</feature>
<keyword evidence="1" id="KW-0812">Transmembrane</keyword>